<name>A0AAN9BDN1_9CAEN</name>
<evidence type="ECO:0000313" key="3">
    <source>
        <dbReference type="EMBL" id="KAK7103161.1"/>
    </source>
</evidence>
<feature type="region of interest" description="Disordered" evidence="1">
    <location>
        <begin position="489"/>
        <end position="540"/>
    </location>
</feature>
<evidence type="ECO:0000313" key="4">
    <source>
        <dbReference type="Proteomes" id="UP001374579"/>
    </source>
</evidence>
<keyword evidence="4" id="KW-1185">Reference proteome</keyword>
<accession>A0AAN9BDN1</accession>
<protein>
    <submittedName>
        <fullName evidence="3">Uncharacterized protein</fullName>
    </submittedName>
</protein>
<dbReference type="EMBL" id="JBAMIC010000008">
    <property type="protein sequence ID" value="KAK7103161.1"/>
    <property type="molecule type" value="Genomic_DNA"/>
</dbReference>
<dbReference type="Proteomes" id="UP001374579">
    <property type="component" value="Unassembled WGS sequence"/>
</dbReference>
<reference evidence="3 4" key="1">
    <citation type="submission" date="2024-02" db="EMBL/GenBank/DDBJ databases">
        <title>Chromosome-scale genome assembly of the rough periwinkle Littorina saxatilis.</title>
        <authorList>
            <person name="De Jode A."/>
            <person name="Faria R."/>
            <person name="Formenti G."/>
            <person name="Sims Y."/>
            <person name="Smith T.P."/>
            <person name="Tracey A."/>
            <person name="Wood J.M.D."/>
            <person name="Zagrodzka Z.B."/>
            <person name="Johannesson K."/>
            <person name="Butlin R.K."/>
            <person name="Leder E.H."/>
        </authorList>
    </citation>
    <scope>NUCLEOTIDE SEQUENCE [LARGE SCALE GENOMIC DNA]</scope>
    <source>
        <strain evidence="3">Snail1</strain>
        <tissue evidence="3">Muscle</tissue>
    </source>
</reference>
<keyword evidence="2" id="KW-1133">Transmembrane helix</keyword>
<evidence type="ECO:0000256" key="2">
    <source>
        <dbReference type="SAM" id="Phobius"/>
    </source>
</evidence>
<sequence length="571" mass="62271">MSTTLTVLHVLMSSGNDAMGDKLLMTSSSPSSLMTSSTTSSLVASLDPILVDFWSAFPCPPPWNKGLLFSANWTSCVSQTVGERIKWFLADRCNIPHNQTHVIPGTDDTDSGGDRGFGGYGEREGGEACDLACKVLVGLFCFLFVVAVVVTGVVVLFRRRSKRKDQRGTQQTSGGGGDRGRSQYAGIHYASASVINREGERPLPPCPQDAGLPRTLHAYVYNPRDTDHPSHPSPDHRFHLHLCPMNRRAAYRAMEHNNTASGDSPDTDNPHVYDYISDTDSVRWRGSVRGEGHEHTYCTCECSDGSSMAAEYGNGSTPRQSEGYHSDHDQVRQPHEISKPNPRYPDKRVLVVPGMGKALPGGVGGLNNNNDNSLVLGLREGVVVDSGRAREELVPVQRPPFDPRGHPGVPVDSRHHPAFPFNNRTQPGFPVDNRTQPAFAVDNRTQSRRAQPSFPVDSRIQPHIPMDSRIPATFPSRGEVFVNNGFHDSSPADSRVRHGPPVDTVGPSSDRLTFVNAPPGGLGEGVRGVPPSEHDYEYPENPLSEEDLRANALALHPQYFADYFDGGTSSV</sequence>
<feature type="region of interest" description="Disordered" evidence="1">
    <location>
        <begin position="161"/>
        <end position="183"/>
    </location>
</feature>
<gene>
    <name evidence="3" type="ORF">V1264_018121</name>
</gene>
<feature type="region of interest" description="Disordered" evidence="1">
    <location>
        <begin position="311"/>
        <end position="346"/>
    </location>
</feature>
<evidence type="ECO:0000256" key="1">
    <source>
        <dbReference type="SAM" id="MobiDB-lite"/>
    </source>
</evidence>
<feature type="region of interest" description="Disordered" evidence="1">
    <location>
        <begin position="443"/>
        <end position="465"/>
    </location>
</feature>
<feature type="compositionally biased region" description="Basic and acidic residues" evidence="1">
    <location>
        <begin position="322"/>
        <end position="346"/>
    </location>
</feature>
<proteinExistence type="predicted"/>
<dbReference type="AlphaFoldDB" id="A0AAN9BDN1"/>
<keyword evidence="2" id="KW-0472">Membrane</keyword>
<keyword evidence="2" id="KW-0812">Transmembrane</keyword>
<comment type="caution">
    <text evidence="3">The sequence shown here is derived from an EMBL/GenBank/DDBJ whole genome shotgun (WGS) entry which is preliminary data.</text>
</comment>
<organism evidence="3 4">
    <name type="scientific">Littorina saxatilis</name>
    <dbReference type="NCBI Taxonomy" id="31220"/>
    <lineage>
        <taxon>Eukaryota</taxon>
        <taxon>Metazoa</taxon>
        <taxon>Spiralia</taxon>
        <taxon>Lophotrochozoa</taxon>
        <taxon>Mollusca</taxon>
        <taxon>Gastropoda</taxon>
        <taxon>Caenogastropoda</taxon>
        <taxon>Littorinimorpha</taxon>
        <taxon>Littorinoidea</taxon>
        <taxon>Littorinidae</taxon>
        <taxon>Littorina</taxon>
    </lineage>
</organism>
<feature type="transmembrane region" description="Helical" evidence="2">
    <location>
        <begin position="135"/>
        <end position="157"/>
    </location>
</feature>